<dbReference type="OrthoDB" id="415358at2759"/>
<dbReference type="Gene3D" id="2.60.120.650">
    <property type="entry name" value="Cupin"/>
    <property type="match status" value="1"/>
</dbReference>
<dbReference type="SUPFAM" id="SSF51197">
    <property type="entry name" value="Clavaminate synthase-like"/>
    <property type="match status" value="1"/>
</dbReference>
<dbReference type="GeneID" id="28723792"/>
<feature type="domain" description="JmjC" evidence="2">
    <location>
        <begin position="244"/>
        <end position="516"/>
    </location>
</feature>
<dbReference type="InterPro" id="IPR041667">
    <property type="entry name" value="Cupin_8"/>
</dbReference>
<feature type="compositionally biased region" description="Acidic residues" evidence="1">
    <location>
        <begin position="137"/>
        <end position="153"/>
    </location>
</feature>
<dbReference type="Pfam" id="PF13621">
    <property type="entry name" value="Cupin_8"/>
    <property type="match status" value="1"/>
</dbReference>
<evidence type="ECO:0000313" key="3">
    <source>
        <dbReference type="EMBL" id="AMD20544.1"/>
    </source>
</evidence>
<evidence type="ECO:0000256" key="1">
    <source>
        <dbReference type="SAM" id="MobiDB-lite"/>
    </source>
</evidence>
<feature type="region of interest" description="Disordered" evidence="1">
    <location>
        <begin position="135"/>
        <end position="190"/>
    </location>
</feature>
<dbReference type="PANTHER" id="PTHR12461:SF100">
    <property type="entry name" value="JMJC DOMAIN-CONTAINING PROTEIN 4"/>
    <property type="match status" value="1"/>
</dbReference>
<reference evidence="3 4" key="1">
    <citation type="submission" date="2016-01" db="EMBL/GenBank/DDBJ databases">
        <title>Genome sequence of the yeast Holleya sinecauda.</title>
        <authorList>
            <person name="Dietrich F.S."/>
        </authorList>
    </citation>
    <scope>NUCLEOTIDE SEQUENCE [LARGE SCALE GENOMIC DNA]</scope>
    <source>
        <strain evidence="3 4">ATCC 58844</strain>
    </source>
</reference>
<organism evidence="3 4">
    <name type="scientific">Eremothecium sinecaudum</name>
    <dbReference type="NCBI Taxonomy" id="45286"/>
    <lineage>
        <taxon>Eukaryota</taxon>
        <taxon>Fungi</taxon>
        <taxon>Dikarya</taxon>
        <taxon>Ascomycota</taxon>
        <taxon>Saccharomycotina</taxon>
        <taxon>Saccharomycetes</taxon>
        <taxon>Saccharomycetales</taxon>
        <taxon>Saccharomycetaceae</taxon>
        <taxon>Eremothecium</taxon>
    </lineage>
</organism>
<gene>
    <name evidence="3" type="ORF">AW171_hschr42439</name>
</gene>
<name>A0A0X8HSC5_9SACH</name>
<evidence type="ECO:0000259" key="2">
    <source>
        <dbReference type="PROSITE" id="PS51184"/>
    </source>
</evidence>
<dbReference type="Proteomes" id="UP000243052">
    <property type="component" value="Chromosome iv"/>
</dbReference>
<protein>
    <submittedName>
        <fullName evidence="3">HDL200Wp</fullName>
    </submittedName>
</protein>
<keyword evidence="4" id="KW-1185">Reference proteome</keyword>
<dbReference type="PANTHER" id="PTHR12461">
    <property type="entry name" value="HYPOXIA-INDUCIBLE FACTOR 1 ALPHA INHIBITOR-RELATED"/>
    <property type="match status" value="1"/>
</dbReference>
<dbReference type="InterPro" id="IPR003347">
    <property type="entry name" value="JmjC_dom"/>
</dbReference>
<dbReference type="STRING" id="45286.A0A0X8HSC5"/>
<dbReference type="PROSITE" id="PS51184">
    <property type="entry name" value="JMJC"/>
    <property type="match status" value="1"/>
</dbReference>
<dbReference type="AlphaFoldDB" id="A0A0X8HSC5"/>
<accession>A0A0X8HSC5</accession>
<proteinExistence type="predicted"/>
<dbReference type="RefSeq" id="XP_017987540.1">
    <property type="nucleotide sequence ID" value="XM_018131882.1"/>
</dbReference>
<sequence>MPKRVAEEQEEGEIKRVTDLDAKISGSYEGYVPEEEVTSIEVIEEPINDLEKQKFYDRYVLGRRPCKIKMRDDKFFDWNRLRSGNLLNSLSGDQIVQVENKVDGGFGSGTKRLKMPFKEFLQRLSNGARDIYLTTQYEEDNSGDDSESDDDFEETNHKMGDVTNDEQAAIRSKVSTRPVADSGEETEHSETFITALDHVPSDNESDFIDSHDDFDELAEDSPVTTLSTGPLYEREIIQRIHELYQPPLTTIAGKLPTGVPFLSPLLTQQINMWIGSTAKDTDDSFFTENFNPKDEKLGFGRRVPGGGSSSGLHHDHADNIYIPIEGRKRFTVFSPADAMKMYTVGEIEKVFLTGVINYKRNERAPLWRALRDDGAIITEVAAHRLEVEADSLSEEEAEQLRALIASENNTEDLPKPSDPPHFSKIPSAVLHMDEIKDQELKDKIHQQVQNRWPLLKKANRIYIDVQPGEMLWLPCGWFHEVTSFGNSDNNSHVAVNYWFIPPNGKSMEYPYTASDRYWTLDYERTKIALSHYCKDAHQM</sequence>
<dbReference type="EMBL" id="CP014244">
    <property type="protein sequence ID" value="AMD20544.1"/>
    <property type="molecule type" value="Genomic_DNA"/>
</dbReference>
<evidence type="ECO:0000313" key="4">
    <source>
        <dbReference type="Proteomes" id="UP000243052"/>
    </source>
</evidence>